<dbReference type="PANTHER" id="PTHR30483">
    <property type="entry name" value="LEUCINE-SPECIFIC-BINDING PROTEIN"/>
    <property type="match status" value="1"/>
</dbReference>
<dbReference type="SUPFAM" id="SSF53822">
    <property type="entry name" value="Periplasmic binding protein-like I"/>
    <property type="match status" value="1"/>
</dbReference>
<feature type="signal peptide" evidence="4">
    <location>
        <begin position="1"/>
        <end position="17"/>
    </location>
</feature>
<keyword evidence="3" id="KW-0813">Transport</keyword>
<protein>
    <submittedName>
        <fullName evidence="6">Branched-chain amino acid transport system substrate-binding protein</fullName>
    </submittedName>
</protein>
<keyword evidence="7" id="KW-1185">Reference proteome</keyword>
<feature type="chain" id="PRO_5012207119" evidence="4">
    <location>
        <begin position="18"/>
        <end position="405"/>
    </location>
</feature>
<dbReference type="GO" id="GO:0006865">
    <property type="term" value="P:amino acid transport"/>
    <property type="evidence" value="ECO:0007669"/>
    <property type="project" value="UniProtKB-KW"/>
</dbReference>
<reference evidence="7" key="1">
    <citation type="submission" date="2016-11" db="EMBL/GenBank/DDBJ databases">
        <authorList>
            <person name="Varghese N."/>
            <person name="Submissions S."/>
        </authorList>
    </citation>
    <scope>NUCLEOTIDE SEQUENCE [LARGE SCALE GENOMIC DNA]</scope>
    <source>
        <strain evidence="7">GAS401</strain>
    </source>
</reference>
<evidence type="ECO:0000256" key="3">
    <source>
        <dbReference type="ARBA" id="ARBA00022970"/>
    </source>
</evidence>
<proteinExistence type="inferred from homology"/>
<dbReference type="EMBL" id="LT670849">
    <property type="protein sequence ID" value="SHN84079.1"/>
    <property type="molecule type" value="Genomic_DNA"/>
</dbReference>
<organism evidence="6 7">
    <name type="scientific">Bradyrhizobium erythrophlei</name>
    <dbReference type="NCBI Taxonomy" id="1437360"/>
    <lineage>
        <taxon>Bacteria</taxon>
        <taxon>Pseudomonadati</taxon>
        <taxon>Pseudomonadota</taxon>
        <taxon>Alphaproteobacteria</taxon>
        <taxon>Hyphomicrobiales</taxon>
        <taxon>Nitrobacteraceae</taxon>
        <taxon>Bradyrhizobium</taxon>
    </lineage>
</organism>
<comment type="similarity">
    <text evidence="1">Belongs to the leucine-binding protein family.</text>
</comment>
<dbReference type="InterPro" id="IPR028082">
    <property type="entry name" value="Peripla_BP_I"/>
</dbReference>
<feature type="domain" description="Leucine-binding protein" evidence="5">
    <location>
        <begin position="32"/>
        <end position="368"/>
    </location>
</feature>
<dbReference type="InterPro" id="IPR051010">
    <property type="entry name" value="BCAA_transport"/>
</dbReference>
<dbReference type="AlphaFoldDB" id="A0A1M7UM87"/>
<dbReference type="PANTHER" id="PTHR30483:SF6">
    <property type="entry name" value="PERIPLASMIC BINDING PROTEIN OF ABC TRANSPORTER FOR NATURAL AMINO ACIDS"/>
    <property type="match status" value="1"/>
</dbReference>
<evidence type="ECO:0000256" key="1">
    <source>
        <dbReference type="ARBA" id="ARBA00010062"/>
    </source>
</evidence>
<evidence type="ECO:0000313" key="7">
    <source>
        <dbReference type="Proteomes" id="UP000184096"/>
    </source>
</evidence>
<evidence type="ECO:0000256" key="2">
    <source>
        <dbReference type="ARBA" id="ARBA00022729"/>
    </source>
</evidence>
<keyword evidence="3" id="KW-0029">Amino-acid transport</keyword>
<dbReference type="Pfam" id="PF13458">
    <property type="entry name" value="Peripla_BP_6"/>
    <property type="match status" value="1"/>
</dbReference>
<evidence type="ECO:0000313" key="6">
    <source>
        <dbReference type="EMBL" id="SHN84079.1"/>
    </source>
</evidence>
<dbReference type="RefSeq" id="WP_072823102.1">
    <property type="nucleotide sequence ID" value="NZ_LT670849.1"/>
</dbReference>
<dbReference type="CDD" id="cd06327">
    <property type="entry name" value="PBP1_SBP-like"/>
    <property type="match status" value="1"/>
</dbReference>
<gene>
    <name evidence="6" type="ORF">SAMN05444170_5772</name>
</gene>
<sequence length="405" mass="43360">MFILRLPLALCLNFAIAVGVAGPADSQISEQPIKVGVITDMNGPLASATGRGSVEAARMAAEEFGFSISGRPIEILSADHQNKPDIGAAIVRRWFDVEHVNVAADIANSAVGFAIVELARTRNKIVLVGAGSSDFTGKACAPTSIHWTWDTYSSATGSVKAVFGPGADKWFFISSDFAFGHALERDGIAAVEKLGGGAVGHIRAPFGTADFSSFLLQAQQSNASVIAFGTGGADTVNILKQAAEFHLAKPGVRVMPLQLMIDEVKAIGLELGQGNFALMAFHYERSPEAKAWSLRFFDRVRAMPTAIQAGTYSAVRHYLQAVKDSGTDESVAVVAKMRATPVNDMFATGGYLREDGRMVHDMYLTQIKAPAESTGPWDLVKIIRTVRGEDVFRPLADSECPLIKR</sequence>
<dbReference type="Proteomes" id="UP000184096">
    <property type="component" value="Chromosome I"/>
</dbReference>
<dbReference type="OrthoDB" id="8185152at2"/>
<evidence type="ECO:0000256" key="4">
    <source>
        <dbReference type="SAM" id="SignalP"/>
    </source>
</evidence>
<accession>A0A1M7UM87</accession>
<dbReference type="InterPro" id="IPR028081">
    <property type="entry name" value="Leu-bd"/>
</dbReference>
<evidence type="ECO:0000259" key="5">
    <source>
        <dbReference type="Pfam" id="PF13458"/>
    </source>
</evidence>
<keyword evidence="2 4" id="KW-0732">Signal</keyword>
<name>A0A1M7UM87_9BRAD</name>
<dbReference type="Gene3D" id="3.40.50.2300">
    <property type="match status" value="2"/>
</dbReference>